<dbReference type="PANTHER" id="PTHR30290:SF9">
    <property type="entry name" value="OLIGOPEPTIDE-BINDING PROTEIN APPA"/>
    <property type="match status" value="1"/>
</dbReference>
<feature type="signal peptide" evidence="5">
    <location>
        <begin position="1"/>
        <end position="24"/>
    </location>
</feature>
<evidence type="ECO:0000313" key="7">
    <source>
        <dbReference type="EMBL" id="MBU8875809.1"/>
    </source>
</evidence>
<keyword evidence="4 5" id="KW-0732">Signal</keyword>
<reference evidence="7 8" key="1">
    <citation type="submission" date="2021-06" db="EMBL/GenBank/DDBJ databases">
        <authorList>
            <person name="Lee D.H."/>
        </authorList>
    </citation>
    <scope>NUCLEOTIDE SEQUENCE [LARGE SCALE GENOMIC DNA]</scope>
    <source>
        <strain evidence="7 8">MMS21-HV4-11</strain>
    </source>
</reference>
<evidence type="ECO:0000256" key="3">
    <source>
        <dbReference type="ARBA" id="ARBA00022448"/>
    </source>
</evidence>
<protein>
    <submittedName>
        <fullName evidence="7">ABC transporter substrate-binding protein</fullName>
    </submittedName>
</protein>
<proteinExistence type="inferred from homology"/>
<evidence type="ECO:0000256" key="4">
    <source>
        <dbReference type="ARBA" id="ARBA00022729"/>
    </source>
</evidence>
<dbReference type="PIRSF" id="PIRSF002741">
    <property type="entry name" value="MppA"/>
    <property type="match status" value="1"/>
</dbReference>
<name>A0ABS6IPB1_9HYPH</name>
<comment type="caution">
    <text evidence="7">The sequence shown here is derived from an EMBL/GenBank/DDBJ whole genome shotgun (WGS) entry which is preliminary data.</text>
</comment>
<comment type="subcellular location">
    <subcellularLocation>
        <location evidence="1">Periplasm</location>
    </subcellularLocation>
</comment>
<dbReference type="InterPro" id="IPR039424">
    <property type="entry name" value="SBP_5"/>
</dbReference>
<dbReference type="InterPro" id="IPR000914">
    <property type="entry name" value="SBP_5_dom"/>
</dbReference>
<feature type="domain" description="Solute-binding protein family 5" evidence="6">
    <location>
        <begin position="80"/>
        <end position="430"/>
    </location>
</feature>
<sequence length="511" mass="56008">MALFSRRFGLVAALTAVLAAPAFAQAPAAAPVRGGALTIGVESDFEGFDPVRAGVYSNSTVTAASLFYETLMRLDDKGNLLPALALSMTPNEDGSVWTAKIRPNVKWHDGTPFTAQAVADHFNRLLDPANRFAGRAYLAIEKVEAPDDLTAVFKMRGPNAALPRTLAQPTVTTLIISVKAAQEKGADYNRNPVGTGPFVFKEWRAADRLVAERNPNYWDKDKPYLDRVTVRPLPDSDARYASLVKGDVQVIWEDRAENIVKAKKDKNLHVLTWVGSGALVIPLNTQREPLNDKRVRQAVSMALNRKANAAVLTQGLRPVHDDPYGPSSGIECKDNGALKYDPEAARKLVADYGKPVKLTMTVTATPRGREGAQVFQADMKKAGIDVEIKPVDQTQLVKEALTRDFQVTGWRIIDLADVDPQMFANFHSKSPINFSGYNNAEVDRLLLVGRTSLDENKRKAAYCDLIKILNDDAVWLWSGSNIDFAITRANVRGIPALRGGAVQVESAWFAK</sequence>
<dbReference type="Pfam" id="PF00496">
    <property type="entry name" value="SBP_bac_5"/>
    <property type="match status" value="1"/>
</dbReference>
<keyword evidence="3" id="KW-0813">Transport</keyword>
<organism evidence="7 8">
    <name type="scientific">Reyranella humidisoli</name>
    <dbReference type="NCBI Taxonomy" id="2849149"/>
    <lineage>
        <taxon>Bacteria</taxon>
        <taxon>Pseudomonadati</taxon>
        <taxon>Pseudomonadota</taxon>
        <taxon>Alphaproteobacteria</taxon>
        <taxon>Hyphomicrobiales</taxon>
        <taxon>Reyranellaceae</taxon>
        <taxon>Reyranella</taxon>
    </lineage>
</organism>
<accession>A0ABS6IPB1</accession>
<gene>
    <name evidence="7" type="ORF">KQ910_18695</name>
</gene>
<dbReference type="RefSeq" id="WP_216964150.1">
    <property type="nucleotide sequence ID" value="NZ_JAHOPB010000002.1"/>
</dbReference>
<dbReference type="EMBL" id="JAHOPB010000002">
    <property type="protein sequence ID" value="MBU8875809.1"/>
    <property type="molecule type" value="Genomic_DNA"/>
</dbReference>
<feature type="chain" id="PRO_5047094726" evidence="5">
    <location>
        <begin position="25"/>
        <end position="511"/>
    </location>
</feature>
<evidence type="ECO:0000256" key="5">
    <source>
        <dbReference type="SAM" id="SignalP"/>
    </source>
</evidence>
<dbReference type="InterPro" id="IPR030678">
    <property type="entry name" value="Peptide/Ni-bd"/>
</dbReference>
<comment type="similarity">
    <text evidence="2">Belongs to the bacterial solute-binding protein 5 family.</text>
</comment>
<dbReference type="Proteomes" id="UP000727907">
    <property type="component" value="Unassembled WGS sequence"/>
</dbReference>
<keyword evidence="8" id="KW-1185">Reference proteome</keyword>
<evidence type="ECO:0000313" key="8">
    <source>
        <dbReference type="Proteomes" id="UP000727907"/>
    </source>
</evidence>
<evidence type="ECO:0000256" key="2">
    <source>
        <dbReference type="ARBA" id="ARBA00005695"/>
    </source>
</evidence>
<dbReference type="PANTHER" id="PTHR30290">
    <property type="entry name" value="PERIPLASMIC BINDING COMPONENT OF ABC TRANSPORTER"/>
    <property type="match status" value="1"/>
</dbReference>
<evidence type="ECO:0000256" key="1">
    <source>
        <dbReference type="ARBA" id="ARBA00004418"/>
    </source>
</evidence>
<evidence type="ECO:0000259" key="6">
    <source>
        <dbReference type="Pfam" id="PF00496"/>
    </source>
</evidence>